<comment type="caution">
    <text evidence="1">The sequence shown here is derived from an EMBL/GenBank/DDBJ whole genome shotgun (WGS) entry which is preliminary data.</text>
</comment>
<dbReference type="InterPro" id="IPR026265">
    <property type="entry name" value="LptC"/>
</dbReference>
<gene>
    <name evidence="1" type="ORF">I215_15038</name>
</gene>
<keyword evidence="2" id="KW-1185">Reference proteome</keyword>
<dbReference type="STRING" id="555500.I215_15038"/>
<sequence>MFFSCKGNLKEVQKINAINKNPIGIAENYVLKYTDSTKLVAVVSGPLYKDFSNQQFPYREFPDGFHVDFYDQDNQKSSIEADYGIIYLDTELIDMQGNVILQTHDGRELHSDQLYWDQQNSWVFTEGNYSFISEDLNIKGVGIDFNRDFSVVNSHGNTGDALFEETKEE</sequence>
<dbReference type="InterPro" id="IPR010664">
    <property type="entry name" value="LipoPS_assembly_LptC-rel"/>
</dbReference>
<proteinExistence type="predicted"/>
<dbReference type="GO" id="GO:0015221">
    <property type="term" value="F:lipopolysaccharide transmembrane transporter activity"/>
    <property type="evidence" value="ECO:0007669"/>
    <property type="project" value="InterPro"/>
</dbReference>
<evidence type="ECO:0008006" key="3">
    <source>
        <dbReference type="Google" id="ProtNLM"/>
    </source>
</evidence>
<dbReference type="Gene3D" id="2.60.450.10">
    <property type="entry name" value="Lipopolysaccharide (LPS) transport protein A like domain"/>
    <property type="match status" value="1"/>
</dbReference>
<dbReference type="Pfam" id="PF06835">
    <property type="entry name" value="LptC"/>
    <property type="match status" value="1"/>
</dbReference>
<evidence type="ECO:0000313" key="1">
    <source>
        <dbReference type="EMBL" id="EKF53937.1"/>
    </source>
</evidence>
<accession>K2QGU3</accession>
<dbReference type="Proteomes" id="UP000007364">
    <property type="component" value="Unassembled WGS sequence"/>
</dbReference>
<dbReference type="NCBIfam" id="TIGR04409">
    <property type="entry name" value="LptC_YrbK"/>
    <property type="match status" value="1"/>
</dbReference>
<dbReference type="AlphaFoldDB" id="K2QGU3"/>
<dbReference type="eggNOG" id="COG1452">
    <property type="taxonomic scope" value="Bacteria"/>
</dbReference>
<organism evidence="1 2">
    <name type="scientific">Galbibacter marinus</name>
    <dbReference type="NCBI Taxonomy" id="555500"/>
    <lineage>
        <taxon>Bacteria</taxon>
        <taxon>Pseudomonadati</taxon>
        <taxon>Bacteroidota</taxon>
        <taxon>Flavobacteriia</taxon>
        <taxon>Flavobacteriales</taxon>
        <taxon>Flavobacteriaceae</taxon>
        <taxon>Galbibacter</taxon>
    </lineage>
</organism>
<dbReference type="GO" id="GO:0005886">
    <property type="term" value="C:plasma membrane"/>
    <property type="evidence" value="ECO:0007669"/>
    <property type="project" value="InterPro"/>
</dbReference>
<protein>
    <recommendedName>
        <fullName evidence="3">LPS export ABC transporter periplasmic protein LptC</fullName>
    </recommendedName>
</protein>
<reference evidence="1 2" key="1">
    <citation type="journal article" date="2012" name="J. Bacteriol.">
        <title>Genome Sequence of Galbibacter marinum Type Strain ck-I2-15.</title>
        <authorList>
            <person name="Lai Q."/>
            <person name="Li C."/>
            <person name="Shao Z."/>
        </authorList>
    </citation>
    <scope>NUCLEOTIDE SEQUENCE [LARGE SCALE GENOMIC DNA]</scope>
    <source>
        <strain evidence="2">ck-I2-15</strain>
    </source>
</reference>
<name>K2QGU3_9FLAO</name>
<evidence type="ECO:0000313" key="2">
    <source>
        <dbReference type="Proteomes" id="UP000007364"/>
    </source>
</evidence>
<dbReference type="EMBL" id="AMSG01000039">
    <property type="protein sequence ID" value="EKF53937.1"/>
    <property type="molecule type" value="Genomic_DNA"/>
</dbReference>